<dbReference type="Pfam" id="PF00467">
    <property type="entry name" value="KOW"/>
    <property type="match status" value="1"/>
</dbReference>
<dbReference type="InterPro" id="IPR047050">
    <property type="entry name" value="NGN"/>
</dbReference>
<dbReference type="InterPro" id="IPR005824">
    <property type="entry name" value="KOW"/>
</dbReference>
<dbReference type="PANTHER" id="PTHR30265">
    <property type="entry name" value="RHO-INTERACTING TRANSCRIPTION TERMINATION FACTOR NUSG"/>
    <property type="match status" value="1"/>
</dbReference>
<comment type="similarity">
    <text evidence="5 7">Belongs to the NusG family.</text>
</comment>
<dbReference type="GO" id="GO:0005829">
    <property type="term" value="C:cytosol"/>
    <property type="evidence" value="ECO:0007669"/>
    <property type="project" value="TreeGrafter"/>
</dbReference>
<keyword evidence="11" id="KW-1185">Reference proteome</keyword>
<evidence type="ECO:0000256" key="2">
    <source>
        <dbReference type="ARBA" id="ARBA00022814"/>
    </source>
</evidence>
<dbReference type="AlphaFoldDB" id="A0A437PUQ6"/>
<keyword evidence="2 5" id="KW-0889">Transcription antitermination</keyword>
<comment type="function">
    <text evidence="5 7">Participates in transcription elongation, termination and antitermination.</text>
</comment>
<protein>
    <recommendedName>
        <fullName evidence="5 6">Transcription termination/antitermination protein NusG</fullName>
    </recommendedName>
</protein>
<name>A0A437PUQ6_9BACT</name>
<feature type="domain" description="KOW" evidence="9">
    <location>
        <begin position="145"/>
        <end position="172"/>
    </location>
</feature>
<dbReference type="InterPro" id="IPR001062">
    <property type="entry name" value="Transcrpt_antiterm_NusG"/>
</dbReference>
<dbReference type="FunFam" id="2.30.30.30:FF:000002">
    <property type="entry name" value="Transcription termination/antitermination factor NusG"/>
    <property type="match status" value="1"/>
</dbReference>
<evidence type="ECO:0000313" key="11">
    <source>
        <dbReference type="Proteomes" id="UP000282832"/>
    </source>
</evidence>
<dbReference type="GO" id="GO:0031564">
    <property type="term" value="P:transcription antitermination"/>
    <property type="evidence" value="ECO:0007669"/>
    <property type="project" value="UniProtKB-UniRule"/>
</dbReference>
<proteinExistence type="inferred from homology"/>
<evidence type="ECO:0000256" key="7">
    <source>
        <dbReference type="RuleBase" id="RU000538"/>
    </source>
</evidence>
<keyword evidence="4 5" id="KW-0804">Transcription</keyword>
<sequence>MAETKWYVLRAVAGQEKKVKNYMENELARQGVADSVPQILIPTEKIYEIRKGKKVIREKNLFPGYIMIEADLAGEVSHILTSTPGVIGFLQSTNEEIEETKVEGGKIKKVKVMVKKPMPLAQSEVNRMLGKVDEAAAVEEFENISFIKGETVRVMDGPFASFEGTVEDINEHSRKLHVMVKIFGRSTPLELNYAQVEKLVN</sequence>
<evidence type="ECO:0000259" key="8">
    <source>
        <dbReference type="SMART" id="SM00738"/>
    </source>
</evidence>
<dbReference type="PANTHER" id="PTHR30265:SF2">
    <property type="entry name" value="TRANSCRIPTION TERMINATION_ANTITERMINATION PROTEIN NUSG"/>
    <property type="match status" value="1"/>
</dbReference>
<dbReference type="CDD" id="cd09891">
    <property type="entry name" value="NGN_Bact_1"/>
    <property type="match status" value="1"/>
</dbReference>
<dbReference type="NCBIfam" id="TIGR00922">
    <property type="entry name" value="nusG"/>
    <property type="match status" value="1"/>
</dbReference>
<dbReference type="SUPFAM" id="SSF82679">
    <property type="entry name" value="N-utilization substance G protein NusG, N-terminal domain"/>
    <property type="match status" value="1"/>
</dbReference>
<dbReference type="InterPro" id="IPR036735">
    <property type="entry name" value="NGN_dom_sf"/>
</dbReference>
<evidence type="ECO:0000313" key="10">
    <source>
        <dbReference type="EMBL" id="RVU25948.1"/>
    </source>
</evidence>
<evidence type="ECO:0000256" key="4">
    <source>
        <dbReference type="ARBA" id="ARBA00023163"/>
    </source>
</evidence>
<dbReference type="Pfam" id="PF02357">
    <property type="entry name" value="NusG"/>
    <property type="match status" value="1"/>
</dbReference>
<organism evidence="10 11">
    <name type="scientific">Sandaracinomonas limnophila</name>
    <dbReference type="NCBI Taxonomy" id="1862386"/>
    <lineage>
        <taxon>Bacteria</taxon>
        <taxon>Pseudomonadati</taxon>
        <taxon>Bacteroidota</taxon>
        <taxon>Cytophagia</taxon>
        <taxon>Cytophagales</taxon>
        <taxon>Flectobacillaceae</taxon>
        <taxon>Sandaracinomonas</taxon>
    </lineage>
</organism>
<dbReference type="CDD" id="cd06091">
    <property type="entry name" value="KOW_NusG"/>
    <property type="match status" value="1"/>
</dbReference>
<dbReference type="SUPFAM" id="SSF50104">
    <property type="entry name" value="Translation proteins SH3-like domain"/>
    <property type="match status" value="1"/>
</dbReference>
<gene>
    <name evidence="5 10" type="primary">nusG</name>
    <name evidence="10" type="ORF">EOJ36_05915</name>
</gene>
<dbReference type="OrthoDB" id="9809075at2"/>
<dbReference type="InterPro" id="IPR008991">
    <property type="entry name" value="Translation_prot_SH3-like_sf"/>
</dbReference>
<comment type="caution">
    <text evidence="10">The sequence shown here is derived from an EMBL/GenBank/DDBJ whole genome shotgun (WGS) entry which is preliminary data.</text>
</comment>
<dbReference type="InterPro" id="IPR043425">
    <property type="entry name" value="NusG-like"/>
</dbReference>
<dbReference type="GO" id="GO:0006354">
    <property type="term" value="P:DNA-templated transcription elongation"/>
    <property type="evidence" value="ECO:0007669"/>
    <property type="project" value="UniProtKB-UniRule"/>
</dbReference>
<evidence type="ECO:0000256" key="5">
    <source>
        <dbReference type="HAMAP-Rule" id="MF_00948"/>
    </source>
</evidence>
<dbReference type="SMART" id="SM00738">
    <property type="entry name" value="NGN"/>
    <property type="match status" value="1"/>
</dbReference>
<dbReference type="SMART" id="SM00739">
    <property type="entry name" value="KOW"/>
    <property type="match status" value="1"/>
</dbReference>
<evidence type="ECO:0000256" key="6">
    <source>
        <dbReference type="NCBIfam" id="TIGR00922"/>
    </source>
</evidence>
<evidence type="ECO:0000256" key="3">
    <source>
        <dbReference type="ARBA" id="ARBA00023015"/>
    </source>
</evidence>
<dbReference type="Proteomes" id="UP000282832">
    <property type="component" value="Unassembled WGS sequence"/>
</dbReference>
<dbReference type="PRINTS" id="PR00338">
    <property type="entry name" value="NUSGTNSCPFCT"/>
</dbReference>
<dbReference type="RefSeq" id="WP_127803311.1">
    <property type="nucleotide sequence ID" value="NZ_SACY01000002.1"/>
</dbReference>
<reference evidence="10 11" key="1">
    <citation type="submission" date="2019-01" db="EMBL/GenBank/DDBJ databases">
        <authorList>
            <person name="Chen W.-M."/>
        </authorList>
    </citation>
    <scope>NUCLEOTIDE SEQUENCE [LARGE SCALE GENOMIC DNA]</scope>
    <source>
        <strain evidence="10 11">FSY-15</strain>
    </source>
</reference>
<dbReference type="EMBL" id="SACY01000002">
    <property type="protein sequence ID" value="RVU25948.1"/>
    <property type="molecule type" value="Genomic_DNA"/>
</dbReference>
<keyword evidence="1 5" id="KW-0806">Transcription termination</keyword>
<dbReference type="GO" id="GO:0032784">
    <property type="term" value="P:regulation of DNA-templated transcription elongation"/>
    <property type="evidence" value="ECO:0007669"/>
    <property type="project" value="InterPro"/>
</dbReference>
<dbReference type="HAMAP" id="MF_00948">
    <property type="entry name" value="NusG"/>
    <property type="match status" value="1"/>
</dbReference>
<evidence type="ECO:0000259" key="9">
    <source>
        <dbReference type="SMART" id="SM00739"/>
    </source>
</evidence>
<feature type="domain" description="NusG-like N-terminal" evidence="8">
    <location>
        <begin position="3"/>
        <end position="132"/>
    </location>
</feature>
<dbReference type="Gene3D" id="2.30.30.30">
    <property type="match status" value="1"/>
</dbReference>
<dbReference type="GO" id="GO:0006353">
    <property type="term" value="P:DNA-templated transcription termination"/>
    <property type="evidence" value="ECO:0007669"/>
    <property type="project" value="UniProtKB-UniRule"/>
</dbReference>
<evidence type="ECO:0000256" key="1">
    <source>
        <dbReference type="ARBA" id="ARBA00022472"/>
    </source>
</evidence>
<accession>A0A437PUQ6</accession>
<dbReference type="InterPro" id="IPR006645">
    <property type="entry name" value="NGN-like_dom"/>
</dbReference>
<dbReference type="Gene3D" id="3.30.70.940">
    <property type="entry name" value="NusG, N-terminal domain"/>
    <property type="match status" value="1"/>
</dbReference>
<keyword evidence="3 5" id="KW-0805">Transcription regulation</keyword>
<dbReference type="InterPro" id="IPR014722">
    <property type="entry name" value="Rib_uL2_dom2"/>
</dbReference>